<dbReference type="GO" id="GO:0004719">
    <property type="term" value="F:protein-L-isoaspartate (D-aspartate) O-methyltransferase activity"/>
    <property type="evidence" value="ECO:0007669"/>
    <property type="project" value="UniProtKB-UniRule"/>
</dbReference>
<dbReference type="GO" id="GO:0032259">
    <property type="term" value="P:methylation"/>
    <property type="evidence" value="ECO:0007669"/>
    <property type="project" value="UniProtKB-KW"/>
</dbReference>
<keyword evidence="7 10" id="KW-0808">Transferase</keyword>
<dbReference type="NCBIfam" id="TIGR00080">
    <property type="entry name" value="pimt"/>
    <property type="match status" value="1"/>
</dbReference>
<evidence type="ECO:0000256" key="6">
    <source>
        <dbReference type="ARBA" id="ARBA00022603"/>
    </source>
</evidence>
<comment type="similarity">
    <text evidence="2">Belongs to the methyltransferase superfamily. L-isoaspartyl/D-aspartyl protein methyltransferase family.</text>
</comment>
<sequence length="210" mass="23459">MIDDQKEQLISYMKGRGLLKSPRLEQALRLIDRQDFIDATHIDQAYHDHPLSIGFGQTISQPSTVVFMLEQLDIEIGDKVLDVGSGSGWQTALLAYLVGDSGKVIGMEILPELIRRSKEVLQQYNFDHVQIIHGDGYDGFSLSAPYDKIIVAAASHEIPTSLMHQLKIGGRMIIPVGQGNQSLVLLEKISNDRFQKRTFPGFIFVPLVKT</sequence>
<evidence type="ECO:0000256" key="8">
    <source>
        <dbReference type="ARBA" id="ARBA00022691"/>
    </source>
</evidence>
<accession>A0A2M7RG22</accession>
<dbReference type="InterPro" id="IPR029063">
    <property type="entry name" value="SAM-dependent_MTases_sf"/>
</dbReference>
<evidence type="ECO:0000256" key="7">
    <source>
        <dbReference type="ARBA" id="ARBA00022679"/>
    </source>
</evidence>
<name>A0A2M7RG22_9BACT</name>
<reference evidence="11" key="1">
    <citation type="submission" date="2017-09" db="EMBL/GenBank/DDBJ databases">
        <title>Depth-based differentiation of microbial function through sediment-hosted aquifers and enrichment of novel symbionts in the deep terrestrial subsurface.</title>
        <authorList>
            <person name="Probst A.J."/>
            <person name="Ladd B."/>
            <person name="Jarett J.K."/>
            <person name="Geller-Mcgrath D.E."/>
            <person name="Sieber C.M.K."/>
            <person name="Emerson J.B."/>
            <person name="Anantharaman K."/>
            <person name="Thomas B.C."/>
            <person name="Malmstrom R."/>
            <person name="Stieglmeier M."/>
            <person name="Klingl A."/>
            <person name="Woyke T."/>
            <person name="Ryan C.M."/>
            <person name="Banfield J.F."/>
        </authorList>
    </citation>
    <scope>NUCLEOTIDE SEQUENCE [LARGE SCALE GENOMIC DNA]</scope>
</reference>
<protein>
    <recommendedName>
        <fullName evidence="4 9">Protein-L-isoaspartate O-methyltransferase</fullName>
        <ecNumber evidence="3 9">2.1.1.77</ecNumber>
    </recommendedName>
</protein>
<keyword evidence="8" id="KW-0949">S-adenosyl-L-methionine</keyword>
<dbReference type="EC" id="2.1.1.77" evidence="3 9"/>
<dbReference type="EMBL" id="PFMC01000014">
    <property type="protein sequence ID" value="PIY95306.1"/>
    <property type="molecule type" value="Genomic_DNA"/>
</dbReference>
<evidence type="ECO:0000256" key="2">
    <source>
        <dbReference type="ARBA" id="ARBA00005369"/>
    </source>
</evidence>
<dbReference type="SUPFAM" id="SSF53335">
    <property type="entry name" value="S-adenosyl-L-methionine-dependent methyltransferases"/>
    <property type="match status" value="1"/>
</dbReference>
<evidence type="ECO:0000256" key="3">
    <source>
        <dbReference type="ARBA" id="ARBA00011890"/>
    </source>
</evidence>
<comment type="subcellular location">
    <subcellularLocation>
        <location evidence="1">Cytoplasm</location>
    </subcellularLocation>
</comment>
<evidence type="ECO:0000256" key="9">
    <source>
        <dbReference type="NCBIfam" id="TIGR00080"/>
    </source>
</evidence>
<evidence type="ECO:0000313" key="10">
    <source>
        <dbReference type="EMBL" id="PIY95306.1"/>
    </source>
</evidence>
<evidence type="ECO:0000313" key="11">
    <source>
        <dbReference type="Proteomes" id="UP000228689"/>
    </source>
</evidence>
<keyword evidence="6 10" id="KW-0489">Methyltransferase</keyword>
<dbReference type="GO" id="GO:0005737">
    <property type="term" value="C:cytoplasm"/>
    <property type="evidence" value="ECO:0007669"/>
    <property type="project" value="UniProtKB-SubCell"/>
</dbReference>
<proteinExistence type="inferred from homology"/>
<comment type="caution">
    <text evidence="10">The sequence shown here is derived from an EMBL/GenBank/DDBJ whole genome shotgun (WGS) entry which is preliminary data.</text>
</comment>
<dbReference type="PANTHER" id="PTHR11579:SF0">
    <property type="entry name" value="PROTEIN-L-ISOASPARTATE(D-ASPARTATE) O-METHYLTRANSFERASE"/>
    <property type="match status" value="1"/>
</dbReference>
<dbReference type="GO" id="GO:0030091">
    <property type="term" value="P:protein repair"/>
    <property type="evidence" value="ECO:0007669"/>
    <property type="project" value="UniProtKB-UniRule"/>
</dbReference>
<dbReference type="InterPro" id="IPR000682">
    <property type="entry name" value="PCMT"/>
</dbReference>
<dbReference type="PANTHER" id="PTHR11579">
    <property type="entry name" value="PROTEIN-L-ISOASPARTATE O-METHYLTRANSFERASE"/>
    <property type="match status" value="1"/>
</dbReference>
<evidence type="ECO:0000256" key="5">
    <source>
        <dbReference type="ARBA" id="ARBA00022490"/>
    </source>
</evidence>
<gene>
    <name evidence="10" type="ORF">COY67_00630</name>
</gene>
<dbReference type="CDD" id="cd02440">
    <property type="entry name" value="AdoMet_MTases"/>
    <property type="match status" value="1"/>
</dbReference>
<dbReference type="NCBIfam" id="NF001453">
    <property type="entry name" value="PRK00312.1"/>
    <property type="match status" value="1"/>
</dbReference>
<dbReference type="AlphaFoldDB" id="A0A2M7RG22"/>
<organism evidence="10 11">
    <name type="scientific">Candidatus Komeilibacteria bacterium CG_4_10_14_0_8_um_filter_37_78</name>
    <dbReference type="NCBI Taxonomy" id="1974471"/>
    <lineage>
        <taxon>Bacteria</taxon>
        <taxon>Candidatus Komeiliibacteriota</taxon>
    </lineage>
</organism>
<evidence type="ECO:0000256" key="1">
    <source>
        <dbReference type="ARBA" id="ARBA00004496"/>
    </source>
</evidence>
<dbReference type="Proteomes" id="UP000228689">
    <property type="component" value="Unassembled WGS sequence"/>
</dbReference>
<dbReference type="Pfam" id="PF01135">
    <property type="entry name" value="PCMT"/>
    <property type="match status" value="1"/>
</dbReference>
<keyword evidence="5" id="KW-0963">Cytoplasm</keyword>
<evidence type="ECO:0000256" key="4">
    <source>
        <dbReference type="ARBA" id="ARBA00013346"/>
    </source>
</evidence>
<dbReference type="Gene3D" id="3.40.50.150">
    <property type="entry name" value="Vaccinia Virus protein VP39"/>
    <property type="match status" value="1"/>
</dbReference>
<dbReference type="PROSITE" id="PS01279">
    <property type="entry name" value="PCMT"/>
    <property type="match status" value="1"/>
</dbReference>